<reference evidence="2 4" key="1">
    <citation type="journal article" date="2017" name="Nature">
        <title>The sunflower genome provides insights into oil metabolism, flowering and Asterid evolution.</title>
        <authorList>
            <person name="Badouin H."/>
            <person name="Gouzy J."/>
            <person name="Grassa C.J."/>
            <person name="Murat F."/>
            <person name="Staton S.E."/>
            <person name="Cottret L."/>
            <person name="Lelandais-Briere C."/>
            <person name="Owens G.L."/>
            <person name="Carrere S."/>
            <person name="Mayjonade B."/>
            <person name="Legrand L."/>
            <person name="Gill N."/>
            <person name="Kane N.C."/>
            <person name="Bowers J.E."/>
            <person name="Hubner S."/>
            <person name="Bellec A."/>
            <person name="Berard A."/>
            <person name="Berges H."/>
            <person name="Blanchet N."/>
            <person name="Boniface M.C."/>
            <person name="Brunel D."/>
            <person name="Catrice O."/>
            <person name="Chaidir N."/>
            <person name="Claudel C."/>
            <person name="Donnadieu C."/>
            <person name="Faraut T."/>
            <person name="Fievet G."/>
            <person name="Helmstetter N."/>
            <person name="King M."/>
            <person name="Knapp S.J."/>
            <person name="Lai Z."/>
            <person name="Le Paslier M.C."/>
            <person name="Lippi Y."/>
            <person name="Lorenzon L."/>
            <person name="Mandel J.R."/>
            <person name="Marage G."/>
            <person name="Marchand G."/>
            <person name="Marquand E."/>
            <person name="Bret-Mestries E."/>
            <person name="Morien E."/>
            <person name="Nambeesan S."/>
            <person name="Nguyen T."/>
            <person name="Pegot-Espagnet P."/>
            <person name="Pouilly N."/>
            <person name="Raftis F."/>
            <person name="Sallet E."/>
            <person name="Schiex T."/>
            <person name="Thomas J."/>
            <person name="Vandecasteele C."/>
            <person name="Vares D."/>
            <person name="Vear F."/>
            <person name="Vautrin S."/>
            <person name="Crespi M."/>
            <person name="Mangin B."/>
            <person name="Burke J.M."/>
            <person name="Salse J."/>
            <person name="Munos S."/>
            <person name="Vincourt P."/>
            <person name="Rieseberg L.H."/>
            <person name="Langlade N.B."/>
        </authorList>
    </citation>
    <scope>NUCLEOTIDE SEQUENCE [LARGE SCALE GENOMIC DNA]</scope>
    <source>
        <strain evidence="4">cv. SF193</strain>
        <tissue evidence="2">Leaves</tissue>
    </source>
</reference>
<dbReference type="InParanoid" id="A0A251V526"/>
<dbReference type="EMBL" id="CM007893">
    <property type="protein sequence ID" value="OTG29711.1"/>
    <property type="molecule type" value="Genomic_DNA"/>
</dbReference>
<feature type="compositionally biased region" description="Acidic residues" evidence="1">
    <location>
        <begin position="48"/>
        <end position="57"/>
    </location>
</feature>
<sequence>MTETRTPTRFERETCRRGDRSTDGGVGSPIGAAAEVGRSSGSRVTGGGDEDSDGRYC</sequence>
<evidence type="ECO:0000313" key="3">
    <source>
        <dbReference type="EMBL" id="OTG29711.1"/>
    </source>
</evidence>
<evidence type="ECO:0000313" key="4">
    <source>
        <dbReference type="Proteomes" id="UP000215914"/>
    </source>
</evidence>
<name>A0A251V526_HELAN</name>
<dbReference type="AlphaFoldDB" id="A0A251V526"/>
<evidence type="ECO:0000313" key="2">
    <source>
        <dbReference type="EMBL" id="KAF5809436.1"/>
    </source>
</evidence>
<protein>
    <submittedName>
        <fullName evidence="3">Uncharacterized protein</fullName>
    </submittedName>
</protein>
<reference evidence="2" key="3">
    <citation type="submission" date="2020-06" db="EMBL/GenBank/DDBJ databases">
        <title>Helianthus annuus Genome sequencing and assembly Release 2.</title>
        <authorList>
            <person name="Gouzy J."/>
            <person name="Langlade N."/>
            <person name="Munos S."/>
        </authorList>
    </citation>
    <scope>NUCLEOTIDE SEQUENCE</scope>
    <source>
        <tissue evidence="2">Leaves</tissue>
    </source>
</reference>
<keyword evidence="4" id="KW-1185">Reference proteome</keyword>
<dbReference type="Proteomes" id="UP000215914">
    <property type="component" value="Chromosome 4"/>
</dbReference>
<gene>
    <name evidence="3" type="ORF">HannXRQ_Chr04g0125241</name>
    <name evidence="2" type="ORF">HanXRQr2_Chr04g0157151</name>
</gene>
<dbReference type="EMBL" id="MNCJ02000319">
    <property type="protein sequence ID" value="KAF5809436.1"/>
    <property type="molecule type" value="Genomic_DNA"/>
</dbReference>
<dbReference type="Gramene" id="mRNA:HanXRQr2_Chr04g0157151">
    <property type="protein sequence ID" value="mRNA:HanXRQr2_Chr04g0157151"/>
    <property type="gene ID" value="HanXRQr2_Chr04g0157151"/>
</dbReference>
<feature type="compositionally biased region" description="Basic and acidic residues" evidence="1">
    <location>
        <begin position="1"/>
        <end position="22"/>
    </location>
</feature>
<proteinExistence type="predicted"/>
<accession>A0A251V526</accession>
<evidence type="ECO:0000256" key="1">
    <source>
        <dbReference type="SAM" id="MobiDB-lite"/>
    </source>
</evidence>
<feature type="region of interest" description="Disordered" evidence="1">
    <location>
        <begin position="1"/>
        <end position="57"/>
    </location>
</feature>
<reference evidence="3" key="2">
    <citation type="submission" date="2017-02" db="EMBL/GenBank/DDBJ databases">
        <title>Sunflower complete genome.</title>
        <authorList>
            <person name="Langlade N."/>
            <person name="Munos S."/>
        </authorList>
    </citation>
    <scope>NUCLEOTIDE SEQUENCE [LARGE SCALE GENOMIC DNA]</scope>
    <source>
        <tissue evidence="3">Leaves</tissue>
    </source>
</reference>
<organism evidence="3 4">
    <name type="scientific">Helianthus annuus</name>
    <name type="common">Common sunflower</name>
    <dbReference type="NCBI Taxonomy" id="4232"/>
    <lineage>
        <taxon>Eukaryota</taxon>
        <taxon>Viridiplantae</taxon>
        <taxon>Streptophyta</taxon>
        <taxon>Embryophyta</taxon>
        <taxon>Tracheophyta</taxon>
        <taxon>Spermatophyta</taxon>
        <taxon>Magnoliopsida</taxon>
        <taxon>eudicotyledons</taxon>
        <taxon>Gunneridae</taxon>
        <taxon>Pentapetalae</taxon>
        <taxon>asterids</taxon>
        <taxon>campanulids</taxon>
        <taxon>Asterales</taxon>
        <taxon>Asteraceae</taxon>
        <taxon>Asteroideae</taxon>
        <taxon>Heliantheae alliance</taxon>
        <taxon>Heliantheae</taxon>
        <taxon>Helianthus</taxon>
    </lineage>
</organism>